<evidence type="ECO:0000259" key="7">
    <source>
        <dbReference type="Pfam" id="PF04321"/>
    </source>
</evidence>
<keyword evidence="6" id="KW-0560">Oxidoreductase</keyword>
<dbReference type="PANTHER" id="PTHR10491:SF4">
    <property type="entry name" value="METHIONINE ADENOSYLTRANSFERASE 2 SUBUNIT BETA"/>
    <property type="match status" value="1"/>
</dbReference>
<gene>
    <name evidence="8" type="primary">rfbD</name>
    <name evidence="8" type="ORF">DHV22_01080</name>
</gene>
<dbReference type="EMBL" id="DPRK01000019">
    <property type="protein sequence ID" value="HCY80286.1"/>
    <property type="molecule type" value="Genomic_DNA"/>
</dbReference>
<protein>
    <recommendedName>
        <fullName evidence="4 6">dTDP-4-dehydrorhamnose reductase</fullName>
        <ecNumber evidence="3 6">1.1.1.133</ecNumber>
    </recommendedName>
</protein>
<comment type="catalytic activity">
    <reaction evidence="5">
        <text>dTDP-beta-L-rhamnose + NADP(+) = dTDP-4-dehydro-beta-L-rhamnose + NADPH + H(+)</text>
        <dbReference type="Rhea" id="RHEA:21796"/>
        <dbReference type="ChEBI" id="CHEBI:15378"/>
        <dbReference type="ChEBI" id="CHEBI:57510"/>
        <dbReference type="ChEBI" id="CHEBI:57783"/>
        <dbReference type="ChEBI" id="CHEBI:58349"/>
        <dbReference type="ChEBI" id="CHEBI:62830"/>
        <dbReference type="EC" id="1.1.1.133"/>
    </reaction>
</comment>
<dbReference type="NCBIfam" id="TIGR01214">
    <property type="entry name" value="rmlD"/>
    <property type="match status" value="1"/>
</dbReference>
<comment type="pathway">
    <text evidence="1 6">Carbohydrate biosynthesis; dTDP-L-rhamnose biosynthesis.</text>
</comment>
<dbReference type="UniPathway" id="UPA00124"/>
<dbReference type="GO" id="GO:0019305">
    <property type="term" value="P:dTDP-rhamnose biosynthetic process"/>
    <property type="evidence" value="ECO:0007669"/>
    <property type="project" value="UniProtKB-UniPathway"/>
</dbReference>
<dbReference type="InterPro" id="IPR005913">
    <property type="entry name" value="dTDP_dehydrorham_reduct"/>
</dbReference>
<dbReference type="GO" id="GO:0005829">
    <property type="term" value="C:cytosol"/>
    <property type="evidence" value="ECO:0007669"/>
    <property type="project" value="TreeGrafter"/>
</dbReference>
<proteinExistence type="inferred from homology"/>
<keyword evidence="6" id="KW-0521">NADP</keyword>
<dbReference type="Proteomes" id="UP000263268">
    <property type="component" value="Unassembled WGS sequence"/>
</dbReference>
<dbReference type="InterPro" id="IPR029903">
    <property type="entry name" value="RmlD-like-bd"/>
</dbReference>
<dbReference type="InterPro" id="IPR036291">
    <property type="entry name" value="NAD(P)-bd_dom_sf"/>
</dbReference>
<dbReference type="EC" id="1.1.1.133" evidence="3 6"/>
<dbReference type="CDD" id="cd05254">
    <property type="entry name" value="dTDP_HR_like_SDR_e"/>
    <property type="match status" value="1"/>
</dbReference>
<evidence type="ECO:0000256" key="4">
    <source>
        <dbReference type="ARBA" id="ARBA00017099"/>
    </source>
</evidence>
<evidence type="ECO:0000313" key="9">
    <source>
        <dbReference type="Proteomes" id="UP000263268"/>
    </source>
</evidence>
<comment type="caution">
    <text evidence="8">The sequence shown here is derived from an EMBL/GenBank/DDBJ whole genome shotgun (WGS) entry which is preliminary data.</text>
</comment>
<evidence type="ECO:0000256" key="3">
    <source>
        <dbReference type="ARBA" id="ARBA00012929"/>
    </source>
</evidence>
<evidence type="ECO:0000256" key="6">
    <source>
        <dbReference type="RuleBase" id="RU364082"/>
    </source>
</evidence>
<dbReference type="AlphaFoldDB" id="A0A3D6BLX8"/>
<dbReference type="GO" id="GO:0008831">
    <property type="term" value="F:dTDP-4-dehydrorhamnose reductase activity"/>
    <property type="evidence" value="ECO:0007669"/>
    <property type="project" value="UniProtKB-EC"/>
</dbReference>
<comment type="similarity">
    <text evidence="2 6">Belongs to the dTDP-4-dehydrorhamnose reductase family.</text>
</comment>
<evidence type="ECO:0000313" key="8">
    <source>
        <dbReference type="EMBL" id="HCY80286.1"/>
    </source>
</evidence>
<feature type="domain" description="RmlD-like substrate binding" evidence="7">
    <location>
        <begin position="2"/>
        <end position="280"/>
    </location>
</feature>
<dbReference type="Gene3D" id="3.40.50.720">
    <property type="entry name" value="NAD(P)-binding Rossmann-like Domain"/>
    <property type="match status" value="1"/>
</dbReference>
<dbReference type="PANTHER" id="PTHR10491">
    <property type="entry name" value="DTDP-4-DEHYDRORHAMNOSE REDUCTASE"/>
    <property type="match status" value="1"/>
</dbReference>
<sequence length="282" mass="31543">MMNILVTGGDGQLARCIKDIASNELNFIYTDYLALDITCLSSLESFFKAHPIAYCINCAAYTAVDEAESHPEAAFNINETGAKNLALVCKKHDTILIHISTDFVFDGTKSTPYTELDSPNPLGVYGVSKLQGEKHIQSILSKYFIIRTSWLYSEHGKNFVKTMLRLFQERDLVKVVDDQIGSPTYAGDLALFIHRIIALKSTHYGLYHFSNLGATTWYGFAKAIQEVSKSTTEVVAISTSEFPTKALRPSYSVLDTTNTQEVFGIENENWEKRLSKVVSRCH</sequence>
<comment type="function">
    <text evidence="6">Catalyzes the reduction of dTDP-6-deoxy-L-lyxo-4-hexulose to yield dTDP-L-rhamnose.</text>
</comment>
<dbReference type="SUPFAM" id="SSF51735">
    <property type="entry name" value="NAD(P)-binding Rossmann-fold domains"/>
    <property type="match status" value="1"/>
</dbReference>
<accession>A0A3D6BLX8</accession>
<name>A0A3D6BLX8_9FLAO</name>
<evidence type="ECO:0000256" key="2">
    <source>
        <dbReference type="ARBA" id="ARBA00010944"/>
    </source>
</evidence>
<organism evidence="8 9">
    <name type="scientific">Xanthomarina gelatinilytica</name>
    <dbReference type="NCBI Taxonomy" id="1137281"/>
    <lineage>
        <taxon>Bacteria</taxon>
        <taxon>Pseudomonadati</taxon>
        <taxon>Bacteroidota</taxon>
        <taxon>Flavobacteriia</taxon>
        <taxon>Flavobacteriales</taxon>
        <taxon>Flavobacteriaceae</taxon>
        <taxon>Xanthomarina</taxon>
    </lineage>
</organism>
<evidence type="ECO:0000256" key="1">
    <source>
        <dbReference type="ARBA" id="ARBA00004781"/>
    </source>
</evidence>
<dbReference type="Pfam" id="PF04321">
    <property type="entry name" value="RmlD_sub_bind"/>
    <property type="match status" value="1"/>
</dbReference>
<dbReference type="Gene3D" id="3.90.25.10">
    <property type="entry name" value="UDP-galactose 4-epimerase, domain 1"/>
    <property type="match status" value="1"/>
</dbReference>
<evidence type="ECO:0000256" key="5">
    <source>
        <dbReference type="ARBA" id="ARBA00048200"/>
    </source>
</evidence>
<reference evidence="8 9" key="1">
    <citation type="journal article" date="2018" name="Nat. Biotechnol.">
        <title>A standardized bacterial taxonomy based on genome phylogeny substantially revises the tree of life.</title>
        <authorList>
            <person name="Parks D.H."/>
            <person name="Chuvochina M."/>
            <person name="Waite D.W."/>
            <person name="Rinke C."/>
            <person name="Skarshewski A."/>
            <person name="Chaumeil P.A."/>
            <person name="Hugenholtz P."/>
        </authorList>
    </citation>
    <scope>NUCLEOTIDE SEQUENCE [LARGE SCALE GENOMIC DNA]</scope>
    <source>
        <strain evidence="8">UBA10227</strain>
    </source>
</reference>